<feature type="compositionally biased region" description="Polar residues" evidence="1">
    <location>
        <begin position="161"/>
        <end position="173"/>
    </location>
</feature>
<evidence type="ECO:0000313" key="3">
    <source>
        <dbReference type="Proteomes" id="UP001372338"/>
    </source>
</evidence>
<dbReference type="Proteomes" id="UP001372338">
    <property type="component" value="Unassembled WGS sequence"/>
</dbReference>
<keyword evidence="3" id="KW-1185">Reference proteome</keyword>
<name>A0AAN9F6D2_CROPI</name>
<feature type="region of interest" description="Disordered" evidence="1">
    <location>
        <begin position="1"/>
        <end position="240"/>
    </location>
</feature>
<accession>A0AAN9F6D2</accession>
<feature type="region of interest" description="Disordered" evidence="1">
    <location>
        <begin position="295"/>
        <end position="322"/>
    </location>
</feature>
<evidence type="ECO:0000313" key="2">
    <source>
        <dbReference type="EMBL" id="KAK7269721.1"/>
    </source>
</evidence>
<gene>
    <name evidence="2" type="ORF">RIF29_22455</name>
</gene>
<comment type="caution">
    <text evidence="2">The sequence shown here is derived from an EMBL/GenBank/DDBJ whole genome shotgun (WGS) entry which is preliminary data.</text>
</comment>
<feature type="compositionally biased region" description="Low complexity" evidence="1">
    <location>
        <begin position="195"/>
        <end position="207"/>
    </location>
</feature>
<protein>
    <submittedName>
        <fullName evidence="2">Uncharacterized protein</fullName>
    </submittedName>
</protein>
<feature type="compositionally biased region" description="Polar residues" evidence="1">
    <location>
        <begin position="296"/>
        <end position="306"/>
    </location>
</feature>
<feature type="compositionally biased region" description="Basic and acidic residues" evidence="1">
    <location>
        <begin position="67"/>
        <end position="77"/>
    </location>
</feature>
<feature type="compositionally biased region" description="Basic and acidic residues" evidence="1">
    <location>
        <begin position="89"/>
        <end position="103"/>
    </location>
</feature>
<dbReference type="AlphaFoldDB" id="A0AAN9F6D2"/>
<proteinExistence type="predicted"/>
<feature type="compositionally biased region" description="Basic and acidic residues" evidence="1">
    <location>
        <begin position="49"/>
        <end position="61"/>
    </location>
</feature>
<feature type="compositionally biased region" description="Polar residues" evidence="1">
    <location>
        <begin position="222"/>
        <end position="233"/>
    </location>
</feature>
<organism evidence="2 3">
    <name type="scientific">Crotalaria pallida</name>
    <name type="common">Smooth rattlebox</name>
    <name type="synonym">Crotalaria striata</name>
    <dbReference type="NCBI Taxonomy" id="3830"/>
    <lineage>
        <taxon>Eukaryota</taxon>
        <taxon>Viridiplantae</taxon>
        <taxon>Streptophyta</taxon>
        <taxon>Embryophyta</taxon>
        <taxon>Tracheophyta</taxon>
        <taxon>Spermatophyta</taxon>
        <taxon>Magnoliopsida</taxon>
        <taxon>eudicotyledons</taxon>
        <taxon>Gunneridae</taxon>
        <taxon>Pentapetalae</taxon>
        <taxon>rosids</taxon>
        <taxon>fabids</taxon>
        <taxon>Fabales</taxon>
        <taxon>Fabaceae</taxon>
        <taxon>Papilionoideae</taxon>
        <taxon>50 kb inversion clade</taxon>
        <taxon>genistoids sensu lato</taxon>
        <taxon>core genistoids</taxon>
        <taxon>Crotalarieae</taxon>
        <taxon>Crotalaria</taxon>
    </lineage>
</organism>
<sequence length="344" mass="37995">MMLSTNSEPRGHATTSEEEDLLDRSTKKPKPNAMDCNQAIMDDVIIEECEGKDQSSDDQGKDQSNGDQRKPSYRESDSMAAVEPVTTEEGNRDQHISTERLHDVGGNIAQHVEEELTTKTPSFGPWMIAKYPHPRKNAPKNLGRDSSNQLDAPSGSRFAILQNNELPTSSTTEPAPVLEPRGFIPKIKVGRNSIPKPKQNKNNTPKPFIRQNKSQSDKSKTQQRALISSSSPRTVPAPDKEIMREKEAEILRFLSWKQKELWNSYVAEKSSSEFLNQFVHNPSEEEMAFVNYMQAKGQSSNKSQSDPPDRAPSSCGKVDDGIIPQCGQAIGVASNTDGTAASNA</sequence>
<reference evidence="2 3" key="1">
    <citation type="submission" date="2024-01" db="EMBL/GenBank/DDBJ databases">
        <title>The genomes of 5 underutilized Papilionoideae crops provide insights into root nodulation and disease resistanc.</title>
        <authorList>
            <person name="Yuan L."/>
        </authorList>
    </citation>
    <scope>NUCLEOTIDE SEQUENCE [LARGE SCALE GENOMIC DNA]</scope>
    <source>
        <strain evidence="2">ZHUSHIDOU_FW_LH</strain>
        <tissue evidence="2">Leaf</tissue>
    </source>
</reference>
<evidence type="ECO:0000256" key="1">
    <source>
        <dbReference type="SAM" id="MobiDB-lite"/>
    </source>
</evidence>
<dbReference type="EMBL" id="JAYWIO010000004">
    <property type="protein sequence ID" value="KAK7269721.1"/>
    <property type="molecule type" value="Genomic_DNA"/>
</dbReference>